<dbReference type="AlphaFoldDB" id="A0A4C1UZV9"/>
<evidence type="ECO:0000256" key="1">
    <source>
        <dbReference type="SAM" id="MobiDB-lite"/>
    </source>
</evidence>
<dbReference type="EMBL" id="BGZK01000251">
    <property type="protein sequence ID" value="GBP31780.1"/>
    <property type="molecule type" value="Genomic_DNA"/>
</dbReference>
<keyword evidence="3" id="KW-1185">Reference proteome</keyword>
<dbReference type="Proteomes" id="UP000299102">
    <property type="component" value="Unassembled WGS sequence"/>
</dbReference>
<evidence type="ECO:0000313" key="2">
    <source>
        <dbReference type="EMBL" id="GBP31780.1"/>
    </source>
</evidence>
<accession>A0A4C1UZV9</accession>
<sequence length="202" mass="22478">MGSGVNTPRRDWCLSSRRDDGISCITCTRLPDPLKESTKNRRTIKRTSRRKIFSGPSREGGFIDGVRVDGGSLEILILLETVGRRPERDRGCRPLGLARAGTESTQRRLHSQDFNHSSRQVAATPIRLTDDSFARALRSAAGSSLNAEKQSAALEPLARGRDDKQRHTNTRKGNSFFPETPRALRPGCGARPQLIWLSFLRV</sequence>
<gene>
    <name evidence="2" type="ORF">EVAR_81546_1</name>
</gene>
<feature type="region of interest" description="Disordered" evidence="1">
    <location>
        <begin position="88"/>
        <end position="118"/>
    </location>
</feature>
<name>A0A4C1UZV9_EUMVA</name>
<protein>
    <submittedName>
        <fullName evidence="2">Uncharacterized protein</fullName>
    </submittedName>
</protein>
<reference evidence="2 3" key="1">
    <citation type="journal article" date="2019" name="Commun. Biol.">
        <title>The bagworm genome reveals a unique fibroin gene that provides high tensile strength.</title>
        <authorList>
            <person name="Kono N."/>
            <person name="Nakamura H."/>
            <person name="Ohtoshi R."/>
            <person name="Tomita M."/>
            <person name="Numata K."/>
            <person name="Arakawa K."/>
        </authorList>
    </citation>
    <scope>NUCLEOTIDE SEQUENCE [LARGE SCALE GENOMIC DNA]</scope>
</reference>
<evidence type="ECO:0000313" key="3">
    <source>
        <dbReference type="Proteomes" id="UP000299102"/>
    </source>
</evidence>
<feature type="region of interest" description="Disordered" evidence="1">
    <location>
        <begin position="140"/>
        <end position="184"/>
    </location>
</feature>
<proteinExistence type="predicted"/>
<comment type="caution">
    <text evidence="2">The sequence shown here is derived from an EMBL/GenBank/DDBJ whole genome shotgun (WGS) entry which is preliminary data.</text>
</comment>
<organism evidence="2 3">
    <name type="scientific">Eumeta variegata</name>
    <name type="common">Bagworm moth</name>
    <name type="synonym">Eumeta japonica</name>
    <dbReference type="NCBI Taxonomy" id="151549"/>
    <lineage>
        <taxon>Eukaryota</taxon>
        <taxon>Metazoa</taxon>
        <taxon>Ecdysozoa</taxon>
        <taxon>Arthropoda</taxon>
        <taxon>Hexapoda</taxon>
        <taxon>Insecta</taxon>
        <taxon>Pterygota</taxon>
        <taxon>Neoptera</taxon>
        <taxon>Endopterygota</taxon>
        <taxon>Lepidoptera</taxon>
        <taxon>Glossata</taxon>
        <taxon>Ditrysia</taxon>
        <taxon>Tineoidea</taxon>
        <taxon>Psychidae</taxon>
        <taxon>Oiketicinae</taxon>
        <taxon>Eumeta</taxon>
    </lineage>
</organism>